<organism evidence="10 11">
    <name type="scientific">Streptomyces pimonensis</name>
    <dbReference type="NCBI Taxonomy" id="2860288"/>
    <lineage>
        <taxon>Bacteria</taxon>
        <taxon>Bacillati</taxon>
        <taxon>Actinomycetota</taxon>
        <taxon>Actinomycetes</taxon>
        <taxon>Kitasatosporales</taxon>
        <taxon>Streptomycetaceae</taxon>
        <taxon>Streptomyces</taxon>
    </lineage>
</organism>
<evidence type="ECO:0000313" key="10">
    <source>
        <dbReference type="EMBL" id="MEZ3181299.1"/>
    </source>
</evidence>
<dbReference type="NCBIfam" id="TIGR01686">
    <property type="entry name" value="FkbH"/>
    <property type="match status" value="1"/>
</dbReference>
<dbReference type="Gene3D" id="3.10.129.10">
    <property type="entry name" value="Hotdog Thioesterase"/>
    <property type="match status" value="1"/>
</dbReference>
<dbReference type="Gene3D" id="3.40.50.1110">
    <property type="entry name" value="SGNH hydrolase"/>
    <property type="match status" value="1"/>
</dbReference>
<dbReference type="InterPro" id="IPR029069">
    <property type="entry name" value="HotDog_dom_sf"/>
</dbReference>
<keyword evidence="5" id="KW-0808">Transferase</keyword>
<feature type="domain" description="Carrier" evidence="8">
    <location>
        <begin position="2315"/>
        <end position="2392"/>
    </location>
</feature>
<sequence>MKPNAVTGDFRVTRADVAAFAEAGGDRSPLHVDEAYARRTPFGQPVAHGALCVLQALALLPVRSGLCLTQLRARFPGPVYPDQAYRWEAHVAPDNSAGTVSILDGRRALAEIEVRYAEGTVHAAPVRPARRRFAAEAAGLTVDDLVVGAESGVRYRPDWPALGRFVDDRGIGDRGVGVEHAAVLAWASQLAGMETPGRAALVGGIDADFEQCAGKRGFSARAVLADVDPRYRSVRLTGDVTAGHTTARVEVRAFARRETRAPDPDRLRGLLEKGGADARPLKGRTAVVCGGSRGLGAALVQALAVAGATVHVAYRDGTAEAEALVAGLGPDGTRVHLHRGDVGDPAWCTELRRAVHDRSGTADLLILNAGPPARPMDVHPDTVVRSGEHVAEAMRLAQASLAAFADHLTTGGLVVTVSSAYAHTPHRGLSHYTAAKRAVEGLTEAVVADAPGLAALVVRPPRLATTFADSVADDTALDVEPVAAAITRRIAAGVAAGTTRVLSDFDVPKVPSLPEPPDAAGGETPDRPRCAGTNGSAAENARAGDPADSLVVAATFTTDPLHPSLAHWCERLGLDLAVRPAAYGQVFQELLDPASAFAANRRGCNVVLLRVEDWPEGAEGERTVDEFCAAARTAAARLPVPLLVALCPPSPPAVARRGDDLEALEERLLRALDAVGGVHAARLTDRGDGHWVTDHHDAAREEHAHIPYTPEACTALGTAVVRLVHALLARPYKVLVLDCDNTLWRGVCAEDGPLGVELGEAHRRLQEWAVRRHDEGVLVCLASKNTAKDVDEVFRLRPEMPLRPEHIAARRVDWNAKAANIEALARELGVGLDSFVFLDDNPVEVAAVRAATPQVLALGLPAGETDWDAFLARLWAFDRTEVTDEDRRRTEMYRAARHRAEAREEAPSLAGFIEGLGLRVDVHEARDSQLARVAQLTQRTNQFNLAPLHRTETELRGLLAGGARCWVAEVADRFGDYGLVGAALTREEGDRILLDTFLLSCRVLGRGVEHAFLSAVARALTTEGGPAVLAARHRPTDRNAPARSFFRAAMGEESDQQPDADGAGWHQAPLHRLAELMFRPDDGPEPEDADLERRAVPSGADRVGDAGRRAALALLATGLTDTAALHHAVTGEPSAVEVTAAVPAGPDDRASGRPESFDAVRAVVSRIKRVPFAELTPDTTLESLRLESLEIVDATVALEKDFGRLPKTLFFEHRTLGSVARSLASSPAVPPPTASVPRPAPVAGPSPTRAVAPTPAHSAAIAPDDGIAVVGIAGRYPGADDVAQFWENLKAGIESLTDVAVRWEHRNVVDPRGGPARTYTSAGGLISGADEFDALFFQLAPSEAETMDPQQRLFLQTAYHAVEDAGHTPADLGRDVGVYVASMGPDYAVLSANAALDGHSRYPNSDLYQIANRVSYFMDFTGPSIAVDTACSGSGVALQLACDAIRAGTVSAALAGGVNLILHPARRIQYAQLGMVSRSGRCRPFGADADGMVTSEGVGAVLLRPLRDALADGDHVYGVIRAIGANSDGRTNGFTVPNPQAQADLIARTLRRAGTAPSTVGYVEAHGTGTPLGDPIEIRGLSKAYVGARPPAPIPVGSVKGNIGHTEAAAALAGLTKVLLQLRHRTLVPSLHSQRLNPDIDFTATPFRVQQSTAAWPAARDGAPRRAALSSFGAGGVNVHLVVEEAPVPSRAVPASTGAELVVLSSRDEQGLRHACARLANRLRTAGAELRLTDVAFTLREGREHFGTRLALVVTGLDELADRLERLAGPGGELDEDAWEITGAVLGRLDDGSRLDDVFDGTPGATDVLRAFADRGELDKLARLWCQGARLDWSEVLPSAGARRVSLPGYPFARTRHWLPRPDTGARPVARTAPPRRAELYVPDWIPAPSPAAAAVPRQDTRVIVVGDAPEWSEGADHRVARPHDVSGLVGGDRHTVVVDRRGLDRAVEPPARKLQETADTLDVLTVLADEGRSLTYVTLVRPDRDDPAAALTTGFGRALEREAPGFRSVRIETDADEPDLTQVLSLVATGAPEIRAGGPDRFVRAWAGATVPAGEAPPLRRGGHYVVTGGGGGVGRLLTAYLVEEWAARVTWVSRSGEETAPGGTVRWTRADATDPDALAAALSAAREAYGPVNGVFHAAGVLNDGAARTRTPDEVRAVLAPKTWGCLAVDEATADDPLDFFMLMSSFVGTLGNAGQTSYCAANRFLDAFAEHRAAQVERGARSGRSVSVAWPLWSDGGMDMPPAVRRLTETTLGLVPIDTSAALTVLEEALVLGRPRVLVGFGDQEKISAALGVRPAPPRPDGGARTAAAPGDVRARLRDLLRGEAAGLVKVPAEQIGDTTEFGDYGFNSLLFTDFANRLNDRLGLSLTPVVFYQHSTVVALTSALLDRAAPILTEPDGSAVPAVPVEHGAPAPAEPAVVVTPTPAAAPGRGKHGTMPPVAVIGMAGRLPGSPDLDAYWTHLIEGHDLVTPGPAERFGVSVPAGGFLDDILGFDAEFFAVSPREARLMDPQQRLFLEAAWHAVEDAALRPSSLAGSRTGVFVGATLSDYADLLGRAGEEVAAHSITGHVQSVIANRLSYLLDLRGPSEVVDTACSSSLTALHRALGALEAGECDLAVAGGVNALFSPAWFDSLGQAGMLSPTGRCWTFDERADGFVRGEGVGVVVLKLLDRALADGDPIRAVVRGSAVNHGGRAHSLTAPRPEAQAEVVTAALNRAGVAPRTISYVETHGTGTRLGDPIEIAGLTTAFERSSEEADGPWCHLGAVKANIGHLESAAGVAGLLKVLLALGHRTLPPNAVGERANPHLRLDGTPFRVLREPQPWRPLDPSGTPLPLRAGVSAFGFGGANAHLVVEEPPAVEPTARPEPGRDHVLVLSALDDARLRTHAQLLRDELRRDRHTFADLAHTSRVARDPMPARLALVAPGSPEAVAALDAYLDGRTAPGLHTSATRPTASGGTDLHEAARRWVAGEDVSWPAEPHRRRVPFPARPFDHSMRYGPHTLLQAAGIDGPARTPDTGGIAPGTGGLTPYTDGTAPDLDAPATRTGAGVQRPESLRLLARAWTPAPAPAPRTGRPSRPAATLVLVGAEAGPGLAEELAGLDGHDLVVLREPSPLPLPCARTVEADLDDREETLRAVNGALAVHGPFDVVIDAVDALASVEGPPRHAGRLALLQELLSRAREHPVTVVHVRPTAATRSADQGNGVLAAARTAGCVRALGAEYSAVTAVTVEYDALPDGVPGPVALAAAELAADPAAEPAEIRYTHGTRRVGRLEPIAAPAAGLEGTLGAFAVTAERPYVITGGTGGLGIAAAELLVARGARRLALIGRRALPPREQWAGAGPDAWWKACTDAITRMEAAGAMVLVGHGAPDRLAGFLDEVRAAFGTPAGVLHCAGAVSPTPAFVRKDPYEFDLTWEPKGPVLAALDRALGEDEPDFVVLYSSVSARMPRLAVGLSDYAAANAALDDYAEFAEARARHQGSATRWLSLAWGSWSGVGMGEVTTPRYAELGLVPMSREEGLALLDAALATQEHTTLAAVATRASEVGHTPTVESAPGPAVRSGAAHAAPRDRDVERPEGGDDRLVDRCADHITDVLAEVLGTPRDRIAPGRPFADLGVDSILIASIVVRLEKTTGAPLDPSVVLEHPTVERLARHLVRVHREGLARWAAEPSAERSASAAPSVFARSAPPPAEGRPDAELPLESTPDGSGNHTSSHPAPVPSPADVPAPAPGTGVPLAVIGMAGRFPGAADTAAFWDLLCHGRSGIREVPRSRWDVASRYSPEYAPGMSISKWGGYLDGIEDFDAAYFGIPEADAAHVDPLIRLFLETAETAIADAGYRGEELNGRAVGVFVGSGTSTYASRIAVPGRATATGLNQNFIAAHLAHLHNLRGPNLVVDTACSSSLSSLHLARQALQLGECEMAIVGGADLLLDETPYLALSAAHALSPDGRCHVFDASANGFVPGEGVGAVLIKPLAAALADGDRILAVIESTAMNNDGRTMGLTTPSPDAQQAVVREALRRAGADPASVSYVEAHGTGTMIGDPMELRALTSVFAQATDERQFCGVGSVKSNVGHLLMAAGMAGLQKIVLSLQHQQLPPTLHCDRPNPRFAFETSPLRVQDRLEPWRPRHGVRRAGLSAFGFGGTNCHVVLREPVGPEETGRQARRTPLPPPVFQRRRHWVERTGPDDPPRSAPRPLLELEELI</sequence>
<dbReference type="InterPro" id="IPR002347">
    <property type="entry name" value="SDR_fam"/>
</dbReference>
<feature type="compositionally biased region" description="Pro residues" evidence="7">
    <location>
        <begin position="1228"/>
        <end position="1244"/>
    </location>
</feature>
<feature type="region of interest" description="Disordered" evidence="7">
    <location>
        <begin position="3545"/>
        <end position="3580"/>
    </location>
</feature>
<dbReference type="Pfam" id="PF00106">
    <property type="entry name" value="adh_short"/>
    <property type="match status" value="1"/>
</dbReference>
<dbReference type="Pfam" id="PF02801">
    <property type="entry name" value="Ketoacyl-synt_C"/>
    <property type="match status" value="3"/>
</dbReference>
<dbReference type="SUPFAM" id="SSF47336">
    <property type="entry name" value="ACP-like"/>
    <property type="match status" value="3"/>
</dbReference>
<evidence type="ECO:0000256" key="6">
    <source>
        <dbReference type="ARBA" id="ARBA00023315"/>
    </source>
</evidence>
<dbReference type="Pfam" id="PF00109">
    <property type="entry name" value="ketoacyl-synt"/>
    <property type="match status" value="3"/>
</dbReference>
<dbReference type="PROSITE" id="PS00606">
    <property type="entry name" value="KS3_1"/>
    <property type="match status" value="2"/>
</dbReference>
<evidence type="ECO:0000256" key="1">
    <source>
        <dbReference type="ARBA" id="ARBA00005005"/>
    </source>
</evidence>
<evidence type="ECO:0000256" key="7">
    <source>
        <dbReference type="SAM" id="MobiDB-lite"/>
    </source>
</evidence>
<evidence type="ECO:0000256" key="2">
    <source>
        <dbReference type="ARBA" id="ARBA00005254"/>
    </source>
</evidence>
<dbReference type="Gene3D" id="1.10.1200.10">
    <property type="entry name" value="ACP-like"/>
    <property type="match status" value="3"/>
</dbReference>
<dbReference type="RefSeq" id="WP_371240696.1">
    <property type="nucleotide sequence ID" value="NZ_JAHWZY010000024.1"/>
</dbReference>
<dbReference type="InterPro" id="IPR032821">
    <property type="entry name" value="PKS_assoc"/>
</dbReference>
<dbReference type="SUPFAM" id="SSF53901">
    <property type="entry name" value="Thiolase-like"/>
    <property type="match status" value="3"/>
</dbReference>
<dbReference type="Gene3D" id="3.40.50.1000">
    <property type="entry name" value="HAD superfamily/HAD-like"/>
    <property type="match status" value="1"/>
</dbReference>
<keyword evidence="4" id="KW-0597">Phosphoprotein</keyword>
<name>A0ABV4J545_9ACTN</name>
<comment type="caution">
    <text evidence="10">The sequence shown here is derived from an EMBL/GenBank/DDBJ whole genome shotgun (WGS) entry which is preliminary data.</text>
</comment>
<feature type="region of interest" description="Disordered" evidence="7">
    <location>
        <begin position="3665"/>
        <end position="3727"/>
    </location>
</feature>
<dbReference type="InterPro" id="IPR018201">
    <property type="entry name" value="Ketoacyl_synth_AS"/>
</dbReference>
<feature type="domain" description="Ketosynthase family 3 (KS3)" evidence="9">
    <location>
        <begin position="3732"/>
        <end position="4151"/>
    </location>
</feature>
<evidence type="ECO:0000256" key="4">
    <source>
        <dbReference type="ARBA" id="ARBA00022553"/>
    </source>
</evidence>
<dbReference type="Proteomes" id="UP001567537">
    <property type="component" value="Unassembled WGS sequence"/>
</dbReference>
<dbReference type="PROSITE" id="PS52004">
    <property type="entry name" value="KS3_2"/>
    <property type="match status" value="3"/>
</dbReference>
<proteinExistence type="inferred from homology"/>
<dbReference type="InterPro" id="IPR014031">
    <property type="entry name" value="Ketoacyl_synth_C"/>
</dbReference>
<dbReference type="SUPFAM" id="SSF51735">
    <property type="entry name" value="NAD(P)-binding Rossmann-fold domains"/>
    <property type="match status" value="5"/>
</dbReference>
<dbReference type="CDD" id="cd08953">
    <property type="entry name" value="KR_2_SDR_x"/>
    <property type="match status" value="1"/>
</dbReference>
<feature type="domain" description="Ketosynthase family 3 (KS3)" evidence="9">
    <location>
        <begin position="2439"/>
        <end position="2856"/>
    </location>
</feature>
<feature type="region of interest" description="Disordered" evidence="7">
    <location>
        <begin position="4153"/>
        <end position="4195"/>
    </location>
</feature>
<dbReference type="CDD" id="cd05233">
    <property type="entry name" value="SDR_c"/>
    <property type="match status" value="1"/>
</dbReference>
<dbReference type="Pfam" id="PF22621">
    <property type="entry name" value="CurL-like_PKS_C"/>
    <property type="match status" value="1"/>
</dbReference>
<feature type="region of interest" description="Disordered" evidence="7">
    <location>
        <begin position="1223"/>
        <end position="1256"/>
    </location>
</feature>
<dbReference type="InterPro" id="IPR014030">
    <property type="entry name" value="Ketoacyl_synth_N"/>
</dbReference>
<dbReference type="Pfam" id="PF16197">
    <property type="entry name" value="KAsynt_C_assoc"/>
    <property type="match status" value="2"/>
</dbReference>
<protein>
    <submittedName>
        <fullName evidence="10">SDR family NAD(P)-dependent oxidoreductase</fullName>
    </submittedName>
</protein>
<feature type="compositionally biased region" description="Basic and acidic residues" evidence="7">
    <location>
        <begin position="4179"/>
        <end position="4188"/>
    </location>
</feature>
<feature type="compositionally biased region" description="Basic and acidic residues" evidence="7">
    <location>
        <begin position="3566"/>
        <end position="3580"/>
    </location>
</feature>
<dbReference type="Pfam" id="PF08659">
    <property type="entry name" value="KR"/>
    <property type="match status" value="2"/>
</dbReference>
<feature type="region of interest" description="Disordered" evidence="7">
    <location>
        <begin position="506"/>
        <end position="544"/>
    </location>
</feature>
<dbReference type="InterPro" id="IPR010033">
    <property type="entry name" value="HAD_SF_ppase_IIIC"/>
</dbReference>
<dbReference type="Gene3D" id="3.40.47.10">
    <property type="match status" value="3"/>
</dbReference>
<dbReference type="PRINTS" id="PR00081">
    <property type="entry name" value="GDHRDH"/>
</dbReference>
<accession>A0ABV4J545</accession>
<dbReference type="SMART" id="SM00822">
    <property type="entry name" value="PKS_KR"/>
    <property type="match status" value="2"/>
</dbReference>
<feature type="compositionally biased region" description="Low complexity" evidence="7">
    <location>
        <begin position="3665"/>
        <end position="3680"/>
    </location>
</feature>
<dbReference type="InterPro" id="IPR057326">
    <property type="entry name" value="KR_dom"/>
</dbReference>
<feature type="domain" description="Carrier" evidence="8">
    <location>
        <begin position="3584"/>
        <end position="3658"/>
    </location>
</feature>
<dbReference type="PROSITE" id="PS50075">
    <property type="entry name" value="CARRIER"/>
    <property type="match status" value="2"/>
</dbReference>
<dbReference type="InterPro" id="IPR016039">
    <property type="entry name" value="Thiolase-like"/>
</dbReference>
<dbReference type="SUPFAM" id="SSF56784">
    <property type="entry name" value="HAD-like"/>
    <property type="match status" value="1"/>
</dbReference>
<dbReference type="EMBL" id="JAHWZY010000024">
    <property type="protein sequence ID" value="MEZ3181299.1"/>
    <property type="molecule type" value="Genomic_DNA"/>
</dbReference>
<dbReference type="InterPro" id="IPR002539">
    <property type="entry name" value="MaoC-like_dom"/>
</dbReference>
<evidence type="ECO:0000256" key="5">
    <source>
        <dbReference type="ARBA" id="ARBA00022679"/>
    </source>
</evidence>
<gene>
    <name evidence="10" type="ORF">KYY02_22190</name>
</gene>
<dbReference type="InterPro" id="IPR036514">
    <property type="entry name" value="SGNH_hydro_sf"/>
</dbReference>
<feature type="compositionally biased region" description="Polar residues" evidence="7">
    <location>
        <begin position="3704"/>
        <end position="3714"/>
    </location>
</feature>
<dbReference type="InterPro" id="IPR036736">
    <property type="entry name" value="ACP-like_sf"/>
</dbReference>
<evidence type="ECO:0000256" key="3">
    <source>
        <dbReference type="ARBA" id="ARBA00022450"/>
    </source>
</evidence>
<dbReference type="Pfam" id="PF01575">
    <property type="entry name" value="MaoC_dehydratas"/>
    <property type="match status" value="1"/>
</dbReference>
<dbReference type="InterPro" id="IPR036412">
    <property type="entry name" value="HAD-like_sf"/>
</dbReference>
<comment type="pathway">
    <text evidence="1">Lipid metabolism; fatty acid beta-oxidation.</text>
</comment>
<dbReference type="NCBIfam" id="TIGR01681">
    <property type="entry name" value="HAD-SF-IIIC"/>
    <property type="match status" value="1"/>
</dbReference>
<dbReference type="SMART" id="SM01294">
    <property type="entry name" value="PKS_PP_betabranch"/>
    <property type="match status" value="1"/>
</dbReference>
<keyword evidence="3" id="KW-0596">Phosphopantetheine</keyword>
<keyword evidence="6" id="KW-0012">Acyltransferase</keyword>
<feature type="compositionally biased region" description="Pro residues" evidence="7">
    <location>
        <begin position="3716"/>
        <end position="3727"/>
    </location>
</feature>
<keyword evidence="11" id="KW-1185">Reference proteome</keyword>
<dbReference type="InterPro" id="IPR020806">
    <property type="entry name" value="PKS_PP-bd"/>
</dbReference>
<dbReference type="InterPro" id="IPR023214">
    <property type="entry name" value="HAD_sf"/>
</dbReference>
<dbReference type="InterPro" id="IPR010037">
    <property type="entry name" value="FkbH_domain"/>
</dbReference>
<dbReference type="SUPFAM" id="SSF54637">
    <property type="entry name" value="Thioesterase/thiol ester dehydrase-isomerase"/>
    <property type="match status" value="1"/>
</dbReference>
<dbReference type="Gene3D" id="1.10.1240.100">
    <property type="match status" value="2"/>
</dbReference>
<dbReference type="CDD" id="cd00833">
    <property type="entry name" value="PKS"/>
    <property type="match status" value="3"/>
</dbReference>
<dbReference type="SMART" id="SM00825">
    <property type="entry name" value="PKS_KS"/>
    <property type="match status" value="3"/>
</dbReference>
<evidence type="ECO:0000313" key="11">
    <source>
        <dbReference type="Proteomes" id="UP001567537"/>
    </source>
</evidence>
<dbReference type="InterPro" id="IPR050091">
    <property type="entry name" value="PKS_NRPS_Biosynth_Enz"/>
</dbReference>
<dbReference type="InterPro" id="IPR036291">
    <property type="entry name" value="NAD(P)-bd_dom_sf"/>
</dbReference>
<dbReference type="Gene3D" id="3.40.50.720">
    <property type="entry name" value="NAD(P)-binding Rossmann-like Domain"/>
    <property type="match status" value="3"/>
</dbReference>
<dbReference type="PANTHER" id="PTHR43775">
    <property type="entry name" value="FATTY ACID SYNTHASE"/>
    <property type="match status" value="1"/>
</dbReference>
<dbReference type="Pfam" id="PF00550">
    <property type="entry name" value="PP-binding"/>
    <property type="match status" value="3"/>
</dbReference>
<evidence type="ECO:0000259" key="8">
    <source>
        <dbReference type="PROSITE" id="PS50075"/>
    </source>
</evidence>
<feature type="domain" description="Ketosynthase family 3 (KS3)" evidence="9">
    <location>
        <begin position="1264"/>
        <end position="1685"/>
    </location>
</feature>
<feature type="region of interest" description="Disordered" evidence="7">
    <location>
        <begin position="1078"/>
        <end position="1102"/>
    </location>
</feature>
<dbReference type="PANTHER" id="PTHR43775:SF37">
    <property type="entry name" value="SI:DKEY-61P9.11"/>
    <property type="match status" value="1"/>
</dbReference>
<comment type="similarity">
    <text evidence="2">Belongs to the enoyl-CoA hydratase/isomerase family.</text>
</comment>
<dbReference type="SMART" id="SM00823">
    <property type="entry name" value="PKS_PP"/>
    <property type="match status" value="3"/>
</dbReference>
<dbReference type="InterPro" id="IPR020841">
    <property type="entry name" value="PKS_Beta-ketoAc_synthase_dom"/>
</dbReference>
<dbReference type="InterPro" id="IPR013968">
    <property type="entry name" value="PKS_KR"/>
</dbReference>
<dbReference type="InterPro" id="IPR009081">
    <property type="entry name" value="PP-bd_ACP"/>
</dbReference>
<evidence type="ECO:0000259" key="9">
    <source>
        <dbReference type="PROSITE" id="PS52004"/>
    </source>
</evidence>
<reference evidence="10 11" key="1">
    <citation type="journal article" date="2021" name="Res Sq">
        <title>Streptomyces Pimoensis sp. nov., Isolated From the Taklimakan Desert in Xinjiang, China.</title>
        <authorList>
            <person name="Zhang P."/>
            <person name="Luo X."/>
            <person name="Luo X."/>
            <person name="Liu Z."/>
            <person name="Xia Z."/>
            <person name="Wan C."/>
            <person name="zhang L."/>
        </authorList>
    </citation>
    <scope>NUCLEOTIDE SEQUENCE [LARGE SCALE GENOMIC DNA]</scope>
    <source>
        <strain evidence="10 11">TRM75549</strain>
    </source>
</reference>